<keyword evidence="4" id="KW-1185">Reference proteome</keyword>
<feature type="chain" id="PRO_5047174084" evidence="2">
    <location>
        <begin position="24"/>
        <end position="478"/>
    </location>
</feature>
<name>A0ABS8KX36_9HYPH</name>
<proteinExistence type="inferred from homology"/>
<evidence type="ECO:0000313" key="3">
    <source>
        <dbReference type="EMBL" id="MCC8430603.1"/>
    </source>
</evidence>
<feature type="signal peptide" evidence="2">
    <location>
        <begin position="1"/>
        <end position="23"/>
    </location>
</feature>
<comment type="similarity">
    <text evidence="1">Belongs to the outer membrane factor (OMF) (TC 1.B.17) family.</text>
</comment>
<reference evidence="3 4" key="1">
    <citation type="submission" date="2021-11" db="EMBL/GenBank/DDBJ databases">
        <authorList>
            <person name="Lee D.-H."/>
            <person name="Kim S.-B."/>
        </authorList>
    </citation>
    <scope>NUCLEOTIDE SEQUENCE [LARGE SCALE GENOMIC DNA]</scope>
    <source>
        <strain evidence="3 4">KCTC 52223</strain>
    </source>
</reference>
<dbReference type="RefSeq" id="WP_230551762.1">
    <property type="nucleotide sequence ID" value="NZ_JAJISD010000007.1"/>
</dbReference>
<accession>A0ABS8KX36</accession>
<dbReference type="Gene3D" id="1.20.1600.10">
    <property type="entry name" value="Outer membrane efflux proteins (OEP)"/>
    <property type="match status" value="1"/>
</dbReference>
<protein>
    <submittedName>
        <fullName evidence="3">TolC family protein</fullName>
    </submittedName>
</protein>
<gene>
    <name evidence="3" type="ORF">LJ725_16645</name>
</gene>
<evidence type="ECO:0000256" key="2">
    <source>
        <dbReference type="SAM" id="SignalP"/>
    </source>
</evidence>
<dbReference type="InterPro" id="IPR003423">
    <property type="entry name" value="OMP_efflux"/>
</dbReference>
<evidence type="ECO:0000256" key="1">
    <source>
        <dbReference type="ARBA" id="ARBA00007613"/>
    </source>
</evidence>
<organism evidence="3 4">
    <name type="scientific">Reyranella aquatilis</name>
    <dbReference type="NCBI Taxonomy" id="2035356"/>
    <lineage>
        <taxon>Bacteria</taxon>
        <taxon>Pseudomonadati</taxon>
        <taxon>Pseudomonadota</taxon>
        <taxon>Alphaproteobacteria</taxon>
        <taxon>Hyphomicrobiales</taxon>
        <taxon>Reyranellaceae</taxon>
        <taxon>Reyranella</taxon>
    </lineage>
</organism>
<dbReference type="InterPro" id="IPR010131">
    <property type="entry name" value="MdtP/NodT-like"/>
</dbReference>
<keyword evidence="2" id="KW-0732">Signal</keyword>
<dbReference type="PANTHER" id="PTHR30203:SF24">
    <property type="entry name" value="BLR4935 PROTEIN"/>
    <property type="match status" value="1"/>
</dbReference>
<dbReference type="PROSITE" id="PS51257">
    <property type="entry name" value="PROKAR_LIPOPROTEIN"/>
    <property type="match status" value="1"/>
</dbReference>
<evidence type="ECO:0000313" key="4">
    <source>
        <dbReference type="Proteomes" id="UP001198862"/>
    </source>
</evidence>
<comment type="caution">
    <text evidence="3">The sequence shown here is derived from an EMBL/GenBank/DDBJ whole genome shotgun (WGS) entry which is preliminary data.</text>
</comment>
<dbReference type="Proteomes" id="UP001198862">
    <property type="component" value="Unassembled WGS sequence"/>
</dbReference>
<sequence length="478" mass="52536">MKIITRTAAIACVSLLAAGCAKFTDDGGMAPVTDSIRKEIGRDAVKLSSPEDMRRARERVQALLSEPLTEDTAVQIALLNNRGLQAAYNDLGVSEAEYVQTSLPPNPAITVGRSFGTGNFVEFGFQLVGNLLAFATLPRKTEIAKREFEEARYRAVATTLSLTIDVRRTYIKAIAAQQRLALLEQARQTADASAQMMKQLGETGAANKLDQARVTAFYADLSAQVAQARLSVSTTREALNRMLGIWGSDLSYKLPARLPALPAAADALADVEVEAMKRRVDLIILRYEIVTLAKSAKFVNATRYMSFLELGLGFRNEVETNDAGEQTSKNRYGLELGLVIPIFDTGEARVVTAREIYMRAVNRLIERSVNARSEARVAYTTYRATYDIARFYQSRILPLRRQISSEVLLRYNGMLIDVFELLIEERERITANIASLDALRDYHLAVADLQAALIVGGTVPPSGVINTTPPPETVPLGL</sequence>
<dbReference type="Pfam" id="PF02321">
    <property type="entry name" value="OEP"/>
    <property type="match status" value="1"/>
</dbReference>
<dbReference type="SUPFAM" id="SSF56954">
    <property type="entry name" value="Outer membrane efflux proteins (OEP)"/>
    <property type="match status" value="1"/>
</dbReference>
<dbReference type="PANTHER" id="PTHR30203">
    <property type="entry name" value="OUTER MEMBRANE CATION EFFLUX PROTEIN"/>
    <property type="match status" value="1"/>
</dbReference>
<dbReference type="EMBL" id="JAJISD010000007">
    <property type="protein sequence ID" value="MCC8430603.1"/>
    <property type="molecule type" value="Genomic_DNA"/>
</dbReference>